<accession>A0ABQ5KXU5</accession>
<protein>
    <submittedName>
        <fullName evidence="2">Uncharacterized protein</fullName>
    </submittedName>
</protein>
<sequence length="135" mass="16012">MDKKQFQECEVKSLLEKLKPDMIKMSGLGVRADVGGGERFGLRATTRSEVSLVRKELENIKEEQMEEKHQKRMERFENRTKTRAKKGFASKQHVRREEMRMERKKEVYKAQSERNRKKSASKGKDEHVLSRFKPK</sequence>
<feature type="compositionally biased region" description="Basic and acidic residues" evidence="1">
    <location>
        <begin position="63"/>
        <end position="80"/>
    </location>
</feature>
<name>A0ABQ5KXU5_9EUKA</name>
<feature type="compositionally biased region" description="Basic residues" evidence="1">
    <location>
        <begin position="81"/>
        <end position="94"/>
    </location>
</feature>
<dbReference type="EMBL" id="BQXS01011435">
    <property type="protein sequence ID" value="GKT37264.1"/>
    <property type="molecule type" value="Genomic_DNA"/>
</dbReference>
<organism evidence="2 3">
    <name type="scientific">Aduncisulcus paluster</name>
    <dbReference type="NCBI Taxonomy" id="2918883"/>
    <lineage>
        <taxon>Eukaryota</taxon>
        <taxon>Metamonada</taxon>
        <taxon>Carpediemonas-like organisms</taxon>
        <taxon>Aduncisulcus</taxon>
    </lineage>
</organism>
<gene>
    <name evidence="2" type="ORF">ADUPG1_010085</name>
</gene>
<evidence type="ECO:0000313" key="2">
    <source>
        <dbReference type="EMBL" id="GKT37264.1"/>
    </source>
</evidence>
<reference evidence="2" key="1">
    <citation type="submission" date="2022-03" db="EMBL/GenBank/DDBJ databases">
        <title>Draft genome sequence of Aduncisulcus paluster, a free-living microaerophilic Fornicata.</title>
        <authorList>
            <person name="Yuyama I."/>
            <person name="Kume K."/>
            <person name="Tamura T."/>
            <person name="Inagaki Y."/>
            <person name="Hashimoto T."/>
        </authorList>
    </citation>
    <scope>NUCLEOTIDE SEQUENCE</scope>
    <source>
        <strain evidence="2">NY0171</strain>
    </source>
</reference>
<comment type="caution">
    <text evidence="2">The sequence shown here is derived from an EMBL/GenBank/DDBJ whole genome shotgun (WGS) entry which is preliminary data.</text>
</comment>
<evidence type="ECO:0000256" key="1">
    <source>
        <dbReference type="SAM" id="MobiDB-lite"/>
    </source>
</evidence>
<dbReference type="Proteomes" id="UP001057375">
    <property type="component" value="Unassembled WGS sequence"/>
</dbReference>
<keyword evidence="3" id="KW-1185">Reference proteome</keyword>
<proteinExistence type="predicted"/>
<evidence type="ECO:0000313" key="3">
    <source>
        <dbReference type="Proteomes" id="UP001057375"/>
    </source>
</evidence>
<feature type="compositionally biased region" description="Basic and acidic residues" evidence="1">
    <location>
        <begin position="95"/>
        <end position="114"/>
    </location>
</feature>
<feature type="region of interest" description="Disordered" evidence="1">
    <location>
        <begin position="63"/>
        <end position="135"/>
    </location>
</feature>